<feature type="compositionally biased region" description="Basic and acidic residues" evidence="1">
    <location>
        <begin position="112"/>
        <end position="123"/>
    </location>
</feature>
<evidence type="ECO:0000256" key="1">
    <source>
        <dbReference type="SAM" id="MobiDB-lite"/>
    </source>
</evidence>
<dbReference type="Proteomes" id="UP000038009">
    <property type="component" value="Unassembled WGS sequence"/>
</dbReference>
<keyword evidence="3" id="KW-1185">Reference proteome</keyword>
<dbReference type="VEuPathDB" id="TriTrypDB:Lsey_0004_0450"/>
<comment type="caution">
    <text evidence="2">The sequence shown here is derived from an EMBL/GenBank/DDBJ whole genome shotgun (WGS) entry which is preliminary data.</text>
</comment>
<evidence type="ECO:0000313" key="3">
    <source>
        <dbReference type="Proteomes" id="UP000038009"/>
    </source>
</evidence>
<protein>
    <recommendedName>
        <fullName evidence="4">Flagellum targeting protein kharon1</fullName>
    </recommendedName>
</protein>
<evidence type="ECO:0008006" key="4">
    <source>
        <dbReference type="Google" id="ProtNLM"/>
    </source>
</evidence>
<reference evidence="2 3" key="1">
    <citation type="journal article" date="2015" name="PLoS Pathog.">
        <title>Leptomonas seymouri: Adaptations to the Dixenous Life Cycle Analyzed by Genome Sequencing, Transcriptome Profiling and Co-infection with Leishmania donovani.</title>
        <authorList>
            <person name="Kraeva N."/>
            <person name="Butenko A."/>
            <person name="Hlavacova J."/>
            <person name="Kostygov A."/>
            <person name="Myskova J."/>
            <person name="Grybchuk D."/>
            <person name="Lestinova T."/>
            <person name="Votypka J."/>
            <person name="Volf P."/>
            <person name="Opperdoes F."/>
            <person name="Flegontov P."/>
            <person name="Lukes J."/>
            <person name="Yurchenko V."/>
        </authorList>
    </citation>
    <scope>NUCLEOTIDE SEQUENCE [LARGE SCALE GENOMIC DNA]</scope>
    <source>
        <strain evidence="2 3">ATCC 30220</strain>
    </source>
</reference>
<feature type="region of interest" description="Disordered" evidence="1">
    <location>
        <begin position="329"/>
        <end position="442"/>
    </location>
</feature>
<dbReference type="AlphaFoldDB" id="A0A0N0P9C6"/>
<feature type="region of interest" description="Disordered" evidence="1">
    <location>
        <begin position="197"/>
        <end position="220"/>
    </location>
</feature>
<dbReference type="EMBL" id="LJSK01000004">
    <property type="protein sequence ID" value="KPI90557.1"/>
    <property type="molecule type" value="Genomic_DNA"/>
</dbReference>
<proteinExistence type="predicted"/>
<evidence type="ECO:0000313" key="2">
    <source>
        <dbReference type="EMBL" id="KPI90557.1"/>
    </source>
</evidence>
<dbReference type="OrthoDB" id="272006at2759"/>
<gene>
    <name evidence="2" type="ORF">ABL78_0317</name>
</gene>
<sequence length="442" mass="48727">MSNDSPRYLSARQRARNCSSGVNVSRVLRGQPPLQEGEEMRTNVGRRHGNGPHENFSSAREFFSGPRQPPRQCSGIRRNPDANRDTVGHMMTDAYLMGSDAKGSVAGQNGEQSRRAAAARDEPASQGAQPYGVAAKRGEGATRARNELNAKRAAAYNNTARAPNGSREGITYNCIVTAAEKEWRSGVKITHPQGPMDVPYFEDNDPRPARDVPTATGKRRVRPPYKDAKMFGQMALLPEGEEGKDNEKVLQPCHKKANKANESVDVLNLHCYSAEELSEKPQPHKQLGPRKYVAPDMPPRKPPMIHPINTVAKQEHDVLGTGRWGVPEKEHPHGLARGSCRPPHDTANLFGGDKRKRRALPVPTDSNHPSKVLSKKNAGSPELLRYYDPNVDPKPVPNATKRNGQRCNLETRELLPSERRPTGKGRGEFAKNSHDSVVLAYA</sequence>
<organism evidence="2 3">
    <name type="scientific">Leptomonas seymouri</name>
    <dbReference type="NCBI Taxonomy" id="5684"/>
    <lineage>
        <taxon>Eukaryota</taxon>
        <taxon>Discoba</taxon>
        <taxon>Euglenozoa</taxon>
        <taxon>Kinetoplastea</taxon>
        <taxon>Metakinetoplastina</taxon>
        <taxon>Trypanosomatida</taxon>
        <taxon>Trypanosomatidae</taxon>
        <taxon>Leishmaniinae</taxon>
        <taxon>Leptomonas</taxon>
    </lineage>
</organism>
<feature type="region of interest" description="Disordered" evidence="1">
    <location>
        <begin position="100"/>
        <end position="140"/>
    </location>
</feature>
<name>A0A0N0P9C6_LEPSE</name>
<accession>A0A0N0P9C6</accession>
<feature type="region of interest" description="Disordered" evidence="1">
    <location>
        <begin position="1"/>
        <end position="86"/>
    </location>
</feature>
<feature type="compositionally biased region" description="Basic and acidic residues" evidence="1">
    <location>
        <begin position="409"/>
        <end position="434"/>
    </location>
</feature>
<dbReference type="OMA" id="RPPHDTA"/>